<sequence length="129" mass="14515">MSDSWSTEMLTAVDDSPEIEISARHPDGRYLRFTPVWMVRHGDDIYVRTWYRRDTGWYGRAIQSRSARVRLGGMQTDVVVTDVGRVDGKIRSAVDAAYVSKYGRNGGSVGRMVGDEAAQTTLRLDLVDE</sequence>
<keyword evidence="2" id="KW-1185">Reference proteome</keyword>
<reference evidence="1 2" key="1">
    <citation type="submission" date="2024-01" db="EMBL/GenBank/DDBJ databases">
        <title>Draft genome sequence of Gordonia sp. PKS22-38.</title>
        <authorList>
            <person name="Suphannarot A."/>
            <person name="Mingma R."/>
        </authorList>
    </citation>
    <scope>NUCLEOTIDE SEQUENCE [LARGE SCALE GENOMIC DNA]</scope>
    <source>
        <strain evidence="1 2">PKS22-38</strain>
    </source>
</reference>
<accession>A0ABU7MU38</accession>
<dbReference type="Pfam" id="PF10012">
    <property type="entry name" value="DUF2255"/>
    <property type="match status" value="1"/>
</dbReference>
<name>A0ABU7MU38_9ACTN</name>
<evidence type="ECO:0000313" key="2">
    <source>
        <dbReference type="Proteomes" id="UP001335729"/>
    </source>
</evidence>
<evidence type="ECO:0000313" key="1">
    <source>
        <dbReference type="EMBL" id="MEE4023797.1"/>
    </source>
</evidence>
<comment type="caution">
    <text evidence="1">The sequence shown here is derived from an EMBL/GenBank/DDBJ whole genome shotgun (WGS) entry which is preliminary data.</text>
</comment>
<proteinExistence type="predicted"/>
<protein>
    <submittedName>
        <fullName evidence="1">DUF2255 family protein</fullName>
    </submittedName>
</protein>
<dbReference type="RefSeq" id="WP_330505188.1">
    <property type="nucleotide sequence ID" value="NZ_JAZDUE010000009.1"/>
</dbReference>
<dbReference type="Proteomes" id="UP001335729">
    <property type="component" value="Unassembled WGS sequence"/>
</dbReference>
<organism evidence="1 2">
    <name type="scientific">Gordonia prachuapensis</name>
    <dbReference type="NCBI Taxonomy" id="3115651"/>
    <lineage>
        <taxon>Bacteria</taxon>
        <taxon>Bacillati</taxon>
        <taxon>Actinomycetota</taxon>
        <taxon>Actinomycetes</taxon>
        <taxon>Mycobacteriales</taxon>
        <taxon>Gordoniaceae</taxon>
        <taxon>Gordonia</taxon>
    </lineage>
</organism>
<gene>
    <name evidence="1" type="ORF">V1Y59_11970</name>
</gene>
<dbReference type="EMBL" id="JAZDUE010000009">
    <property type="protein sequence ID" value="MEE4023797.1"/>
    <property type="molecule type" value="Genomic_DNA"/>
</dbReference>
<dbReference type="InterPro" id="IPR016888">
    <property type="entry name" value="UCP028498"/>
</dbReference>